<feature type="transmembrane region" description="Helical" evidence="1">
    <location>
        <begin position="185"/>
        <end position="204"/>
    </location>
</feature>
<evidence type="ECO:0000256" key="1">
    <source>
        <dbReference type="SAM" id="Phobius"/>
    </source>
</evidence>
<name>A0A2K9LHJ2_9GAMM</name>
<dbReference type="AlphaFoldDB" id="A0A2K9LHJ2"/>
<reference evidence="3" key="1">
    <citation type="submission" date="2017-08" db="EMBL/GenBank/DDBJ databases">
        <title>Direct submision.</title>
        <authorList>
            <person name="Kim S.-J."/>
            <person name="Rhee S.-K."/>
        </authorList>
    </citation>
    <scope>NUCLEOTIDE SEQUENCE [LARGE SCALE GENOMIC DNA]</scope>
    <source>
        <strain evidence="3">GI5</strain>
    </source>
</reference>
<dbReference type="InterPro" id="IPR016516">
    <property type="entry name" value="UCP07580"/>
</dbReference>
<organism evidence="2 3">
    <name type="scientific">Ketobacter alkanivorans</name>
    <dbReference type="NCBI Taxonomy" id="1917421"/>
    <lineage>
        <taxon>Bacteria</taxon>
        <taxon>Pseudomonadati</taxon>
        <taxon>Pseudomonadota</taxon>
        <taxon>Gammaproteobacteria</taxon>
        <taxon>Pseudomonadales</taxon>
        <taxon>Ketobacteraceae</taxon>
        <taxon>Ketobacter</taxon>
    </lineage>
</organism>
<accession>A0A2K9LHJ2</accession>
<dbReference type="PIRSF" id="PIRSF007580">
    <property type="entry name" value="UCP07580"/>
    <property type="match status" value="1"/>
</dbReference>
<evidence type="ECO:0000313" key="3">
    <source>
        <dbReference type="Proteomes" id="UP000235116"/>
    </source>
</evidence>
<keyword evidence="3" id="KW-1185">Reference proteome</keyword>
<dbReference type="KEGG" id="kak:Kalk_04660"/>
<dbReference type="OrthoDB" id="5727566at2"/>
<keyword evidence="1" id="KW-0472">Membrane</keyword>
<keyword evidence="2" id="KW-0378">Hydrolase</keyword>
<gene>
    <name evidence="2" type="ORF">Kalk_04660</name>
</gene>
<dbReference type="EMBL" id="CP022684">
    <property type="protein sequence ID" value="AUM11752.1"/>
    <property type="molecule type" value="Genomic_DNA"/>
</dbReference>
<dbReference type="Pfam" id="PF10118">
    <property type="entry name" value="Metal_hydrol"/>
    <property type="match status" value="1"/>
</dbReference>
<keyword evidence="1" id="KW-0812">Transmembrane</keyword>
<proteinExistence type="predicted"/>
<keyword evidence="1" id="KW-1133">Transmembrane helix</keyword>
<protein>
    <submittedName>
        <fullName evidence="2">Metal-dependent hydrolase</fullName>
    </submittedName>
</protein>
<evidence type="ECO:0000313" key="2">
    <source>
        <dbReference type="EMBL" id="AUM11752.1"/>
    </source>
</evidence>
<dbReference type="PANTHER" id="PTHR39456">
    <property type="entry name" value="METAL-DEPENDENT HYDROLASE"/>
    <property type="match status" value="1"/>
</dbReference>
<dbReference type="Proteomes" id="UP000235116">
    <property type="component" value="Chromosome"/>
</dbReference>
<sequence length="291" mass="33666">MTAAILPVRRNLQFHLPKEKIDDWNGAGPHWTQFLNTLSIFFPAGERFFIQSVRNYRKDVVDKELKKAVSAFIGQEAFHTREHEEYNEAMVEAGIPTDQMEASVEKLLAFVQKVMPRPVQLAVTVALEHLTAMLADIVMEDDRFIKNSDPHYEALWKWHAMEETEHKGVAYDVYEEVVGKGPGAYALRSTVFVAANVIFWSLFYRYYYRVMKSRGEHTNMAGWRKSFRYQFGKRGVFPSLIGDWLRFFKPGFHPWDINNIHLLDEAEELMRLVDGFAEQAQLVPQSNSAAA</sequence>
<dbReference type="RefSeq" id="WP_101893091.1">
    <property type="nucleotide sequence ID" value="NZ_CP022684.1"/>
</dbReference>
<dbReference type="GO" id="GO:0016787">
    <property type="term" value="F:hydrolase activity"/>
    <property type="evidence" value="ECO:0007669"/>
    <property type="project" value="UniProtKB-KW"/>
</dbReference>
<dbReference type="PANTHER" id="PTHR39456:SF1">
    <property type="entry name" value="METAL-DEPENDENT HYDROLASE"/>
    <property type="match status" value="1"/>
</dbReference>